<protein>
    <recommendedName>
        <fullName evidence="3">TonB-dependent receptor-like beta-barrel domain-containing protein</fullName>
    </recommendedName>
</protein>
<comment type="caution">
    <text evidence="1">The sequence shown here is derived from an EMBL/GenBank/DDBJ whole genome shotgun (WGS) entry which is preliminary data.</text>
</comment>
<accession>A0A368ZJ49</accession>
<dbReference type="SUPFAM" id="SSF56935">
    <property type="entry name" value="Porins"/>
    <property type="match status" value="1"/>
</dbReference>
<dbReference type="RefSeq" id="WP_245935356.1">
    <property type="nucleotide sequence ID" value="NZ_QPJO01000001.1"/>
</dbReference>
<sequence>MHSDGSINNFNSAGFGNDFDYSFINTYLGLEYKFQIGIATFKPGIFYHGYLWSTQQFEVTDTFSKNLFLPQFTSKVEFNNSEKLNFKYKLNARFPGINQLANNFVLSNFNSVYKGNNQLENQLYHSATLSYYKFSLFKNLNLNFNTSFNKRIESIKTVSELNGIESFNTAIMFDQPEHNWMLSGRVSKKINKIRYNLSSRFSYNDFYQILNNETNLNISKSIASTIGVETSFKNHPNLEINYTKDFNTYKALNNVSNFENDQLEVILEYDFLKDFIFKADYTFDNYTNKSLDIKTTFDTANASLFYQVEDSPWGFEVNATNLFDVKFKQQNSFNAFVISDSRTFILPRIVMFKVSYKL</sequence>
<gene>
    <name evidence="1" type="ORF">DFQ08_101598</name>
</gene>
<evidence type="ECO:0000313" key="2">
    <source>
        <dbReference type="Proteomes" id="UP000253436"/>
    </source>
</evidence>
<dbReference type="AlphaFoldDB" id="A0A368ZJ49"/>
<proteinExistence type="predicted"/>
<reference evidence="1 2" key="1">
    <citation type="submission" date="2018-07" db="EMBL/GenBank/DDBJ databases">
        <title>Genomic Encyclopedia of Type Strains, Phase III (KMG-III): the genomes of soil and plant-associated and newly described type strains.</title>
        <authorList>
            <person name="Whitman W."/>
        </authorList>
    </citation>
    <scope>NUCLEOTIDE SEQUENCE [LARGE SCALE GENOMIC DNA]</scope>
    <source>
        <strain evidence="1 2">CECT 7958</strain>
    </source>
</reference>
<evidence type="ECO:0000313" key="1">
    <source>
        <dbReference type="EMBL" id="RCW93800.1"/>
    </source>
</evidence>
<dbReference type="EMBL" id="QPJO01000001">
    <property type="protein sequence ID" value="RCW93800.1"/>
    <property type="molecule type" value="Genomic_DNA"/>
</dbReference>
<dbReference type="Proteomes" id="UP000253436">
    <property type="component" value="Unassembled WGS sequence"/>
</dbReference>
<name>A0A368ZJ49_9FLAO</name>
<organism evidence="1 2">
    <name type="scientific">Winogradskyella arenosi</name>
    <dbReference type="NCBI Taxonomy" id="533325"/>
    <lineage>
        <taxon>Bacteria</taxon>
        <taxon>Pseudomonadati</taxon>
        <taxon>Bacteroidota</taxon>
        <taxon>Flavobacteriia</taxon>
        <taxon>Flavobacteriales</taxon>
        <taxon>Flavobacteriaceae</taxon>
        <taxon>Winogradskyella</taxon>
    </lineage>
</organism>
<evidence type="ECO:0008006" key="3">
    <source>
        <dbReference type="Google" id="ProtNLM"/>
    </source>
</evidence>
<keyword evidence="2" id="KW-1185">Reference proteome</keyword>